<gene>
    <name evidence="1" type="ORF">CJJ23_02495</name>
</gene>
<sequence>MLIFESQRLKYFIVQKYIFYQVISILNSLIKSDLLAFSKQIFLKIFQFLKIFFDILKRLLLIFLKIKIKKIFN</sequence>
<proteinExistence type="predicted"/>
<evidence type="ECO:0000313" key="2">
    <source>
        <dbReference type="Proteomes" id="UP000216943"/>
    </source>
</evidence>
<name>A0A269TJ23_9BACT</name>
<reference evidence="2" key="1">
    <citation type="submission" date="2017-08" db="EMBL/GenBank/DDBJ databases">
        <authorList>
            <person name="Alvarez-Ponce D."/>
            <person name="Weitzman C.L."/>
            <person name="Tillett R.L."/>
            <person name="Sandmeier F.C."/>
            <person name="Tracy C.R."/>
        </authorList>
    </citation>
    <scope>NUCLEOTIDE SEQUENCE [LARGE SCALE GENOMIC DNA]</scope>
    <source>
        <strain evidence="2">723</strain>
    </source>
</reference>
<evidence type="ECO:0000313" key="1">
    <source>
        <dbReference type="EMBL" id="PAK21387.1"/>
    </source>
</evidence>
<dbReference type="EMBL" id="NQNY01000006">
    <property type="protein sequence ID" value="PAK21387.1"/>
    <property type="molecule type" value="Genomic_DNA"/>
</dbReference>
<comment type="caution">
    <text evidence="1">The sequence shown here is derived from an EMBL/GenBank/DDBJ whole genome shotgun (WGS) entry which is preliminary data.</text>
</comment>
<organism evidence="1 2">
    <name type="scientific">Mycoplasmopsis agassizii</name>
    <dbReference type="NCBI Taxonomy" id="33922"/>
    <lineage>
        <taxon>Bacteria</taxon>
        <taxon>Bacillati</taxon>
        <taxon>Mycoplasmatota</taxon>
        <taxon>Mycoplasmoidales</taxon>
        <taxon>Metamycoplasmataceae</taxon>
        <taxon>Mycoplasmopsis</taxon>
    </lineage>
</organism>
<dbReference type="Proteomes" id="UP000216943">
    <property type="component" value="Unassembled WGS sequence"/>
</dbReference>
<dbReference type="AlphaFoldDB" id="A0A269TJ23"/>
<accession>A0A269TJ23</accession>
<protein>
    <submittedName>
        <fullName evidence="1">Uncharacterized protein</fullName>
    </submittedName>
</protein>